<dbReference type="EMBL" id="WJQU01000003">
    <property type="protein sequence ID" value="KAJ6639710.1"/>
    <property type="molecule type" value="Genomic_DNA"/>
</dbReference>
<protein>
    <submittedName>
        <fullName evidence="2">Uncharacterized protein</fullName>
    </submittedName>
</protein>
<organism evidence="2 3">
    <name type="scientific">Pseudolycoriella hygida</name>
    <dbReference type="NCBI Taxonomy" id="35572"/>
    <lineage>
        <taxon>Eukaryota</taxon>
        <taxon>Metazoa</taxon>
        <taxon>Ecdysozoa</taxon>
        <taxon>Arthropoda</taxon>
        <taxon>Hexapoda</taxon>
        <taxon>Insecta</taxon>
        <taxon>Pterygota</taxon>
        <taxon>Neoptera</taxon>
        <taxon>Endopterygota</taxon>
        <taxon>Diptera</taxon>
        <taxon>Nematocera</taxon>
        <taxon>Sciaroidea</taxon>
        <taxon>Sciaridae</taxon>
        <taxon>Pseudolycoriella</taxon>
    </lineage>
</organism>
<dbReference type="Proteomes" id="UP001151699">
    <property type="component" value="Chromosome X"/>
</dbReference>
<evidence type="ECO:0000313" key="3">
    <source>
        <dbReference type="Proteomes" id="UP001151699"/>
    </source>
</evidence>
<dbReference type="PANTHER" id="PTHR46601">
    <property type="entry name" value="ULP_PROTEASE DOMAIN-CONTAINING PROTEIN"/>
    <property type="match status" value="1"/>
</dbReference>
<evidence type="ECO:0000256" key="1">
    <source>
        <dbReference type="SAM" id="MobiDB-lite"/>
    </source>
</evidence>
<gene>
    <name evidence="2" type="ORF">Bhyg_12457</name>
</gene>
<evidence type="ECO:0000313" key="2">
    <source>
        <dbReference type="EMBL" id="KAJ6639710.1"/>
    </source>
</evidence>
<dbReference type="AlphaFoldDB" id="A0A9Q0MYY5"/>
<reference evidence="2" key="1">
    <citation type="submission" date="2022-07" db="EMBL/GenBank/DDBJ databases">
        <authorList>
            <person name="Trinca V."/>
            <person name="Uliana J.V.C."/>
            <person name="Torres T.T."/>
            <person name="Ward R.J."/>
            <person name="Monesi N."/>
        </authorList>
    </citation>
    <scope>NUCLEOTIDE SEQUENCE</scope>
    <source>
        <strain evidence="2">HSMRA1968</strain>
        <tissue evidence="2">Whole embryos</tissue>
    </source>
</reference>
<feature type="compositionally biased region" description="Polar residues" evidence="1">
    <location>
        <begin position="156"/>
        <end position="168"/>
    </location>
</feature>
<keyword evidence="3" id="KW-1185">Reference proteome</keyword>
<name>A0A9Q0MYY5_9DIPT</name>
<comment type="caution">
    <text evidence="2">The sequence shown here is derived from an EMBL/GenBank/DDBJ whole genome shotgun (WGS) entry which is preliminary data.</text>
</comment>
<dbReference type="PANTHER" id="PTHR46601:SF2">
    <property type="entry name" value="UBIQUITIN-LIKE PROTEASE FAMILY PROFILE DOMAIN-CONTAINING PROTEIN"/>
    <property type="match status" value="1"/>
</dbReference>
<accession>A0A9Q0MYY5</accession>
<proteinExistence type="predicted"/>
<sequence>MASQGYLESIGAEDGIEDSMLIAADEKPVEERRPFMGSLQGELSKSKDLDCSESTTAKPIAAANGLNGSRKSKVFQVFLLSEAIFCKVVYSMKLKEEGKFDEFKKRNNANQKKRRERLSAGFVTLPRHDQMRIKRLNREYNRKKVTEHRQRKRQQHSTNAVVSATDNSVPKDIDDGSYKTKSALAKAVAKVKRALPSTVPKQKQVVLKILKSFGPNGLGDDKTTNKNKQSKGLSLSDIEMIKAFYQRDDISRISPNVKDCRKFVNPSTGVKEIQQLRYLQCKLIDVHALFVKHIKNGNDENKPPVKFSKFCELRPPFVKLARDTPLNQCLCLHHSNFMLCCTAIRKTLPEFPKYGSTLEKTILCKDSTQKCWLRKCDQCPNAKNVLANFVGKKRNKSVSWLKWIKHGETKRYTKVIVRGTLKRLVDYFLEQLPTFLRHSYIKRSQHASFEKDIEEAKSSNGEVAVFQADIAENYTCEAQNEIQSAHWHQATV</sequence>
<feature type="region of interest" description="Disordered" evidence="1">
    <location>
        <begin position="143"/>
        <end position="174"/>
    </location>
</feature>
<dbReference type="OrthoDB" id="10049742at2759"/>